<dbReference type="Gene3D" id="3.30.63.10">
    <property type="entry name" value="Guanylate Kinase phosphate binding domain"/>
    <property type="match status" value="1"/>
</dbReference>
<dbReference type="EMBL" id="ADLO01000054">
    <property type="protein sequence ID" value="KGF55715.1"/>
    <property type="molecule type" value="Genomic_DNA"/>
</dbReference>
<dbReference type="PATRIC" id="fig|742738.3.peg.1595"/>
<evidence type="ECO:0000256" key="11">
    <source>
        <dbReference type="HAMAP-Rule" id="MF_00328"/>
    </source>
</evidence>
<dbReference type="PROSITE" id="PS50052">
    <property type="entry name" value="GUANYLATE_KINASE_2"/>
    <property type="match status" value="1"/>
</dbReference>
<name>A0A096B9H5_FLAPL</name>
<dbReference type="NCBIfam" id="TIGR03263">
    <property type="entry name" value="guanyl_kin"/>
    <property type="match status" value="1"/>
</dbReference>
<keyword evidence="14" id="KW-1185">Reference proteome</keyword>
<evidence type="ECO:0000256" key="5">
    <source>
        <dbReference type="ARBA" id="ARBA00022679"/>
    </source>
</evidence>
<evidence type="ECO:0000313" key="14">
    <source>
        <dbReference type="Proteomes" id="UP000029585"/>
    </source>
</evidence>
<dbReference type="Gene3D" id="3.40.50.300">
    <property type="entry name" value="P-loop containing nucleotide triphosphate hydrolases"/>
    <property type="match status" value="2"/>
</dbReference>
<dbReference type="PANTHER" id="PTHR23117:SF13">
    <property type="entry name" value="GUANYLATE KINASE"/>
    <property type="match status" value="1"/>
</dbReference>
<evidence type="ECO:0000259" key="12">
    <source>
        <dbReference type="PROSITE" id="PS50052"/>
    </source>
</evidence>
<reference evidence="13 14" key="1">
    <citation type="submission" date="2011-08" db="EMBL/GenBank/DDBJ databases">
        <title>The Genome Sequence of Clostridium orbiscindens 1_3_50AFAA.</title>
        <authorList>
            <consortium name="The Broad Institute Genome Sequencing Platform"/>
            <person name="Earl A."/>
            <person name="Ward D."/>
            <person name="Feldgarden M."/>
            <person name="Gevers D."/>
            <person name="Daigneault M."/>
            <person name="Strauss J."/>
            <person name="Allen-Vercoe E."/>
            <person name="Young S.K."/>
            <person name="Zeng Q."/>
            <person name="Gargeya S."/>
            <person name="Fitzgerald M."/>
            <person name="Haas B."/>
            <person name="Abouelleil A."/>
            <person name="Alvarado L."/>
            <person name="Arachchi H.M."/>
            <person name="Berlin A."/>
            <person name="Brown A."/>
            <person name="Chapman S.B."/>
            <person name="Chen Z."/>
            <person name="Dunbar C."/>
            <person name="Freedman E."/>
            <person name="Gearin G."/>
            <person name="Gellesch M."/>
            <person name="Goldberg J."/>
            <person name="Griggs A."/>
            <person name="Gujja S."/>
            <person name="Heiman D."/>
            <person name="Howarth C."/>
            <person name="Larson L."/>
            <person name="Lui A."/>
            <person name="MacDonald P.J.P."/>
            <person name="Montmayeur A."/>
            <person name="Murphy C."/>
            <person name="Neiman D."/>
            <person name="Pearson M."/>
            <person name="Priest M."/>
            <person name="Roberts A."/>
            <person name="Saif S."/>
            <person name="Shea T."/>
            <person name="Shenoy N."/>
            <person name="Sisk P."/>
            <person name="Stolte C."/>
            <person name="Sykes S."/>
            <person name="Wortman J."/>
            <person name="Nusbaum C."/>
            <person name="Birren B."/>
        </authorList>
    </citation>
    <scope>NUCLEOTIDE SEQUENCE [LARGE SCALE GENOMIC DNA]</scope>
    <source>
        <strain evidence="13 14">1_3_50AFAA</strain>
    </source>
</reference>
<evidence type="ECO:0000256" key="4">
    <source>
        <dbReference type="ARBA" id="ARBA00016296"/>
    </source>
</evidence>
<dbReference type="HAMAP" id="MF_00328">
    <property type="entry name" value="Guanylate_kinase"/>
    <property type="match status" value="1"/>
</dbReference>
<comment type="function">
    <text evidence="1 11">Essential for recycling GMP and indirectly, cGMP.</text>
</comment>
<evidence type="ECO:0000256" key="1">
    <source>
        <dbReference type="ARBA" id="ARBA00003531"/>
    </source>
</evidence>
<organism evidence="13 14">
    <name type="scientific">Flavonifractor plautii 1_3_50AFAA</name>
    <dbReference type="NCBI Taxonomy" id="742738"/>
    <lineage>
        <taxon>Bacteria</taxon>
        <taxon>Bacillati</taxon>
        <taxon>Bacillota</taxon>
        <taxon>Clostridia</taxon>
        <taxon>Eubacteriales</taxon>
        <taxon>Oscillospiraceae</taxon>
        <taxon>Flavonifractor</taxon>
    </lineage>
</organism>
<dbReference type="PANTHER" id="PTHR23117">
    <property type="entry name" value="GUANYLATE KINASE-RELATED"/>
    <property type="match status" value="1"/>
</dbReference>
<dbReference type="InterPro" id="IPR008144">
    <property type="entry name" value="Guanylate_kin-like_dom"/>
</dbReference>
<keyword evidence="7 11" id="KW-0418">Kinase</keyword>
<dbReference type="PROSITE" id="PS00856">
    <property type="entry name" value="GUANYLATE_KINASE_1"/>
    <property type="match status" value="1"/>
</dbReference>
<protein>
    <recommendedName>
        <fullName evidence="4 11">Guanylate kinase</fullName>
        <ecNumber evidence="3 11">2.7.4.8</ecNumber>
    </recommendedName>
    <alternativeName>
        <fullName evidence="9 11">GMP kinase</fullName>
    </alternativeName>
</protein>
<dbReference type="InterPro" id="IPR020590">
    <property type="entry name" value="Guanylate_kinase_CS"/>
</dbReference>
<dbReference type="GO" id="GO:0005829">
    <property type="term" value="C:cytosol"/>
    <property type="evidence" value="ECO:0007669"/>
    <property type="project" value="TreeGrafter"/>
</dbReference>
<dbReference type="eggNOG" id="COG0194">
    <property type="taxonomic scope" value="Bacteria"/>
</dbReference>
<dbReference type="GO" id="GO:0004385">
    <property type="term" value="F:GMP kinase activity"/>
    <property type="evidence" value="ECO:0007669"/>
    <property type="project" value="UniProtKB-UniRule"/>
</dbReference>
<keyword evidence="6 11" id="KW-0547">Nucleotide-binding</keyword>
<dbReference type="Pfam" id="PF00625">
    <property type="entry name" value="Guanylate_kin"/>
    <property type="match status" value="1"/>
</dbReference>
<dbReference type="EC" id="2.7.4.8" evidence="3 11"/>
<dbReference type="AlphaFoldDB" id="A0A096B9H5"/>
<evidence type="ECO:0000256" key="3">
    <source>
        <dbReference type="ARBA" id="ARBA00012961"/>
    </source>
</evidence>
<evidence type="ECO:0000256" key="2">
    <source>
        <dbReference type="ARBA" id="ARBA00005790"/>
    </source>
</evidence>
<dbReference type="RefSeq" id="WP_007489024.1">
    <property type="nucleotide sequence ID" value="NZ_KN174162.1"/>
</dbReference>
<evidence type="ECO:0000256" key="10">
    <source>
        <dbReference type="ARBA" id="ARBA00048594"/>
    </source>
</evidence>
<dbReference type="Proteomes" id="UP000029585">
    <property type="component" value="Unassembled WGS sequence"/>
</dbReference>
<keyword evidence="5 11" id="KW-0808">Transferase</keyword>
<dbReference type="GeneID" id="63973461"/>
<evidence type="ECO:0000256" key="8">
    <source>
        <dbReference type="ARBA" id="ARBA00022840"/>
    </source>
</evidence>
<proteinExistence type="inferred from homology"/>
<keyword evidence="11" id="KW-0963">Cytoplasm</keyword>
<dbReference type="GO" id="GO:0005524">
    <property type="term" value="F:ATP binding"/>
    <property type="evidence" value="ECO:0007669"/>
    <property type="project" value="UniProtKB-UniRule"/>
</dbReference>
<gene>
    <name evidence="11" type="primary">gmk</name>
    <name evidence="13" type="ORF">HMPREF9460_01549</name>
</gene>
<comment type="similarity">
    <text evidence="2 11">Belongs to the guanylate kinase family.</text>
</comment>
<comment type="subcellular location">
    <subcellularLocation>
        <location evidence="11">Cytoplasm</location>
    </subcellularLocation>
</comment>
<comment type="caution">
    <text evidence="13">The sequence shown here is derived from an EMBL/GenBank/DDBJ whole genome shotgun (WGS) entry which is preliminary data.</text>
</comment>
<feature type="binding site" evidence="11">
    <location>
        <begin position="16"/>
        <end position="23"/>
    </location>
    <ligand>
        <name>ATP</name>
        <dbReference type="ChEBI" id="CHEBI:30616"/>
    </ligand>
</feature>
<dbReference type="CDD" id="cd00071">
    <property type="entry name" value="GMPK"/>
    <property type="match status" value="1"/>
</dbReference>
<dbReference type="InterPro" id="IPR017665">
    <property type="entry name" value="Guanylate_kinase"/>
</dbReference>
<accession>A0A096B9H5</accession>
<dbReference type="SUPFAM" id="SSF52540">
    <property type="entry name" value="P-loop containing nucleoside triphosphate hydrolases"/>
    <property type="match status" value="1"/>
</dbReference>
<evidence type="ECO:0000256" key="9">
    <source>
        <dbReference type="ARBA" id="ARBA00030128"/>
    </source>
</evidence>
<evidence type="ECO:0000256" key="6">
    <source>
        <dbReference type="ARBA" id="ARBA00022741"/>
    </source>
</evidence>
<keyword evidence="8 11" id="KW-0067">ATP-binding</keyword>
<comment type="catalytic activity">
    <reaction evidence="10 11">
        <text>GMP + ATP = GDP + ADP</text>
        <dbReference type="Rhea" id="RHEA:20780"/>
        <dbReference type="ChEBI" id="CHEBI:30616"/>
        <dbReference type="ChEBI" id="CHEBI:58115"/>
        <dbReference type="ChEBI" id="CHEBI:58189"/>
        <dbReference type="ChEBI" id="CHEBI:456216"/>
        <dbReference type="EC" id="2.7.4.8"/>
    </reaction>
</comment>
<evidence type="ECO:0000313" key="13">
    <source>
        <dbReference type="EMBL" id="KGF55715.1"/>
    </source>
</evidence>
<sequence>MNLKKKTRGQLIVLSGPSGVGKSTVISELLSERENIYFSVSFTTRQPRVGEEDGVNYNFVSREQFESMISGGELLEYAEYVHNYYGTSLRLIEEKLSAGTDVLLDIEVQGAAKVRAKCPDAVFIFIIPPSFEELSRRLHRRATDAEEVIQGRLQKAREECKQIPNYDYLVVNDKVSEAAGEIIAILTAESCRTKHRINLVEGV</sequence>
<dbReference type="InterPro" id="IPR008145">
    <property type="entry name" value="GK/Ca_channel_bsu"/>
</dbReference>
<dbReference type="SMART" id="SM00072">
    <property type="entry name" value="GuKc"/>
    <property type="match status" value="1"/>
</dbReference>
<dbReference type="InterPro" id="IPR027417">
    <property type="entry name" value="P-loop_NTPase"/>
</dbReference>
<dbReference type="HOGENOM" id="CLU_001715_1_2_9"/>
<dbReference type="FunFam" id="3.30.63.10:FF:000002">
    <property type="entry name" value="Guanylate kinase 1"/>
    <property type="match status" value="1"/>
</dbReference>
<feature type="domain" description="Guanylate kinase-like" evidence="12">
    <location>
        <begin position="9"/>
        <end position="187"/>
    </location>
</feature>
<evidence type="ECO:0000256" key="7">
    <source>
        <dbReference type="ARBA" id="ARBA00022777"/>
    </source>
</evidence>